<feature type="transmembrane region" description="Helical" evidence="1">
    <location>
        <begin position="47"/>
        <end position="67"/>
    </location>
</feature>
<sequence>MDGTKTWLQGGERIPPVIVLTLAVGATFGAFGWLFTAFDGGVSGVTWLRVAAAGAGALLTVYLWALFAHRLRRRR</sequence>
<accession>A0A1H5RBF1</accession>
<proteinExistence type="predicted"/>
<evidence type="ECO:0000256" key="1">
    <source>
        <dbReference type="SAM" id="Phobius"/>
    </source>
</evidence>
<name>A0A1H5RBF1_9PSEU</name>
<organism evidence="2 3">
    <name type="scientific">Amycolatopsis pretoriensis</name>
    <dbReference type="NCBI Taxonomy" id="218821"/>
    <lineage>
        <taxon>Bacteria</taxon>
        <taxon>Bacillati</taxon>
        <taxon>Actinomycetota</taxon>
        <taxon>Actinomycetes</taxon>
        <taxon>Pseudonocardiales</taxon>
        <taxon>Pseudonocardiaceae</taxon>
        <taxon>Amycolatopsis</taxon>
    </lineage>
</organism>
<dbReference type="Proteomes" id="UP000198878">
    <property type="component" value="Unassembled WGS sequence"/>
</dbReference>
<evidence type="ECO:0000313" key="3">
    <source>
        <dbReference type="Proteomes" id="UP000198878"/>
    </source>
</evidence>
<reference evidence="3" key="1">
    <citation type="submission" date="2016-10" db="EMBL/GenBank/DDBJ databases">
        <authorList>
            <person name="Varghese N."/>
            <person name="Submissions S."/>
        </authorList>
    </citation>
    <scope>NUCLEOTIDE SEQUENCE [LARGE SCALE GENOMIC DNA]</scope>
    <source>
        <strain evidence="3">DSM 44654</strain>
    </source>
</reference>
<feature type="transmembrane region" description="Helical" evidence="1">
    <location>
        <begin position="14"/>
        <end position="35"/>
    </location>
</feature>
<dbReference type="AlphaFoldDB" id="A0A1H5RBF1"/>
<keyword evidence="3" id="KW-1185">Reference proteome</keyword>
<evidence type="ECO:0000313" key="2">
    <source>
        <dbReference type="EMBL" id="SEF35639.1"/>
    </source>
</evidence>
<dbReference type="RefSeq" id="WP_091389948.1">
    <property type="nucleotide sequence ID" value="NZ_FNUJ01000008.1"/>
</dbReference>
<dbReference type="EMBL" id="FNUJ01000008">
    <property type="protein sequence ID" value="SEF35639.1"/>
    <property type="molecule type" value="Genomic_DNA"/>
</dbReference>
<protein>
    <submittedName>
        <fullName evidence="2">Uncharacterized protein</fullName>
    </submittedName>
</protein>
<dbReference type="STRING" id="218821.SAMN05421837_108231"/>
<keyword evidence="1" id="KW-0812">Transmembrane</keyword>
<keyword evidence="1" id="KW-0472">Membrane</keyword>
<keyword evidence="1" id="KW-1133">Transmembrane helix</keyword>
<gene>
    <name evidence="2" type="ORF">SAMN05421837_108231</name>
</gene>